<dbReference type="PANTHER" id="PTHR42784:SF1">
    <property type="entry name" value="PYRANOSE 2-OXIDASE"/>
    <property type="match status" value="1"/>
</dbReference>
<accession>A0A368WE89</accession>
<dbReference type="Pfam" id="PF00732">
    <property type="entry name" value="GMC_oxred_N"/>
    <property type="match status" value="1"/>
</dbReference>
<dbReference type="AlphaFoldDB" id="A0A368WE89"/>
<feature type="domain" description="LysM" evidence="6">
    <location>
        <begin position="10"/>
        <end position="55"/>
    </location>
</feature>
<keyword evidence="3" id="KW-0285">Flavoprotein</keyword>
<dbReference type="InterPro" id="IPR036188">
    <property type="entry name" value="FAD/NAD-bd_sf"/>
</dbReference>
<dbReference type="InterPro" id="IPR000172">
    <property type="entry name" value="GMC_OxRdtase_N"/>
</dbReference>
<evidence type="ECO:0000256" key="4">
    <source>
        <dbReference type="ARBA" id="ARBA00022827"/>
    </source>
</evidence>
<keyword evidence="8" id="KW-1185">Reference proteome</keyword>
<dbReference type="SUPFAM" id="SSF54373">
    <property type="entry name" value="FAD-linked reductases, C-terminal domain"/>
    <property type="match status" value="1"/>
</dbReference>
<evidence type="ECO:0000256" key="3">
    <source>
        <dbReference type="ARBA" id="ARBA00022630"/>
    </source>
</evidence>
<evidence type="ECO:0000256" key="5">
    <source>
        <dbReference type="ARBA" id="ARBA00023002"/>
    </source>
</evidence>
<dbReference type="Proteomes" id="UP000252415">
    <property type="component" value="Unassembled WGS sequence"/>
</dbReference>
<comment type="similarity">
    <text evidence="2">Belongs to the GMC oxidoreductase family.</text>
</comment>
<dbReference type="Pfam" id="PF05199">
    <property type="entry name" value="GMC_oxred_C"/>
    <property type="match status" value="1"/>
</dbReference>
<evidence type="ECO:0000259" key="6">
    <source>
        <dbReference type="PROSITE" id="PS51782"/>
    </source>
</evidence>
<dbReference type="OrthoDB" id="9787779at2"/>
<evidence type="ECO:0000313" key="8">
    <source>
        <dbReference type="Proteomes" id="UP000252415"/>
    </source>
</evidence>
<dbReference type="EMBL" id="QPJD01000001">
    <property type="protein sequence ID" value="RCW52034.1"/>
    <property type="molecule type" value="Genomic_DNA"/>
</dbReference>
<reference evidence="7 8" key="1">
    <citation type="submission" date="2018-07" db="EMBL/GenBank/DDBJ databases">
        <title>Genomic Encyclopedia of Type Strains, Phase III (KMG-III): the genomes of soil and plant-associated and newly described type strains.</title>
        <authorList>
            <person name="Whitman W."/>
        </authorList>
    </citation>
    <scope>NUCLEOTIDE SEQUENCE [LARGE SCALE GENOMIC DNA]</scope>
    <source>
        <strain evidence="7 8">CECT 7506</strain>
    </source>
</reference>
<comment type="caution">
    <text evidence="7">The sequence shown here is derived from an EMBL/GenBank/DDBJ whole genome shotgun (WGS) entry which is preliminary data.</text>
</comment>
<dbReference type="SUPFAM" id="SSF51905">
    <property type="entry name" value="FAD/NAD(P)-binding domain"/>
    <property type="match status" value="1"/>
</dbReference>
<protein>
    <submittedName>
        <fullName evidence="7">Choline dehydrogenase-like flavoprotein</fullName>
    </submittedName>
</protein>
<evidence type="ECO:0000313" key="7">
    <source>
        <dbReference type="EMBL" id="RCW52034.1"/>
    </source>
</evidence>
<dbReference type="PANTHER" id="PTHR42784">
    <property type="entry name" value="PYRANOSE 2-OXIDASE"/>
    <property type="match status" value="1"/>
</dbReference>
<proteinExistence type="inferred from homology"/>
<dbReference type="InterPro" id="IPR007867">
    <property type="entry name" value="GMC_OxRtase_C"/>
</dbReference>
<evidence type="ECO:0000256" key="2">
    <source>
        <dbReference type="ARBA" id="ARBA00010790"/>
    </source>
</evidence>
<comment type="cofactor">
    <cofactor evidence="1">
        <name>FAD</name>
        <dbReference type="ChEBI" id="CHEBI:57692"/>
    </cofactor>
</comment>
<dbReference type="PROSITE" id="PS51782">
    <property type="entry name" value="LYSM"/>
    <property type="match status" value="1"/>
</dbReference>
<sequence>MQRGEVMALKIWVARNNDTLRIIADQKCISIDDLIKLNPSIEHPDQNIAGRLVNLPFFTESDMRQVAIPPTCHIPTDYIENWIPLTSLETMADTEYDVLIVGTGAGGGTMLWRLCEQWRNNGKRIGIIERGNIVMPTHGRNLPMMNRTRLEQYYRYISKPLQGSYPEFIGAREVICLGGRTVFWDVVASRLNLPLLPDWPISVYEMDTFYNIAERVMNVTDEYVRGSTLTEILLDRLQQGGFPESIYMPIAADIHPTKFGEVHGDVFFSSFSLLAKASFLRPFDLAINARAVQVLFEQGKAAGVKVMSPDMSSYILKAKTIVLSTSTYETPRLLLHSGIRGEAVGHYLTNQVYMLAPGKVNRSDFTDIPGNLGILIFGTPDRPYQIRLVGPNGYDWYPSSQEKPFLEELDILLQCFGRITPRYENRVVLNTDRIDAYGVPEIEVHFEFSEEERSEIQKMVESVKRISSVADMTLGEICLVPTGDLHHTSGTCRMGDDPSTSVTDLYGQVHGISGLYVADNSVLPFIGSGNPTLTTVALAIRTADHIVTQA</sequence>
<dbReference type="GO" id="GO:0050660">
    <property type="term" value="F:flavin adenine dinucleotide binding"/>
    <property type="evidence" value="ECO:0007669"/>
    <property type="project" value="InterPro"/>
</dbReference>
<evidence type="ECO:0000256" key="1">
    <source>
        <dbReference type="ARBA" id="ARBA00001974"/>
    </source>
</evidence>
<keyword evidence="5" id="KW-0560">Oxidoreductase</keyword>
<keyword evidence="4" id="KW-0274">FAD</keyword>
<dbReference type="InterPro" id="IPR051473">
    <property type="entry name" value="P2Ox-like"/>
</dbReference>
<dbReference type="InterPro" id="IPR018392">
    <property type="entry name" value="LysM"/>
</dbReference>
<name>A0A368WE89_9BACL</name>
<organism evidence="7 8">
    <name type="scientific">Paenibacillus prosopidis</name>
    <dbReference type="NCBI Taxonomy" id="630520"/>
    <lineage>
        <taxon>Bacteria</taxon>
        <taxon>Bacillati</taxon>
        <taxon>Bacillota</taxon>
        <taxon>Bacilli</taxon>
        <taxon>Bacillales</taxon>
        <taxon>Paenibacillaceae</taxon>
        <taxon>Paenibacillus</taxon>
    </lineage>
</organism>
<gene>
    <name evidence="7" type="ORF">DFP97_101380</name>
</gene>
<dbReference type="Gene3D" id="3.50.50.60">
    <property type="entry name" value="FAD/NAD(P)-binding domain"/>
    <property type="match status" value="2"/>
</dbReference>
<dbReference type="GO" id="GO:0016614">
    <property type="term" value="F:oxidoreductase activity, acting on CH-OH group of donors"/>
    <property type="evidence" value="ECO:0007669"/>
    <property type="project" value="InterPro"/>
</dbReference>